<sequence>MKINIKNISIKSICATLFISLFLSCNNGIEELQREKQFYSSLANLGNDFLSVFTSFGDSLGGVLGFNPNTKKSEVGNYFKNIQETVQGVKTGLNNIVTDMKNQENPNASTVEAAVKALNEKLDKIIEGAKTVSEAIGTDATAPIGNVAASAAAGAVGIGVDKLVQGIKSIVGVVLKDKGKADAGDNKKAEDGSTERNSDGSVKLFANASAGSDDKKAAADAAKAIGAVTGADILQAMVKDNGDAAKLAKNSSSGVTAPKDAEVAGGIALRAMAKEGKFANGSSASEAKKILDGAVTSALTKALDTLTIAIRKTIDEGLKEVKKVMNINANIDPVTSDDRGIATSN</sequence>
<name>W5SYK6_9SPIR</name>
<comment type="subcellular location">
    <subcellularLocation>
        <location evidence="2 8">Cell outer membrane</location>
        <topology evidence="2 8">Lipid-anchor</topology>
    </subcellularLocation>
</comment>
<dbReference type="OrthoDB" id="352883at2"/>
<evidence type="ECO:0000256" key="3">
    <source>
        <dbReference type="ARBA" id="ARBA00022729"/>
    </source>
</evidence>
<dbReference type="EMBL" id="CP005774">
    <property type="protein sequence ID" value="AHH11798.1"/>
    <property type="molecule type" value="Genomic_DNA"/>
</dbReference>
<keyword evidence="3" id="KW-0732">Signal</keyword>
<keyword evidence="5 8" id="KW-0564">Palmitate</keyword>
<keyword evidence="7 8" id="KW-0449">Lipoprotein</keyword>
<evidence type="ECO:0000256" key="6">
    <source>
        <dbReference type="ARBA" id="ARBA00023237"/>
    </source>
</evidence>
<evidence type="ECO:0000256" key="2">
    <source>
        <dbReference type="ARBA" id="ARBA00004459"/>
    </source>
</evidence>
<evidence type="ECO:0000313" key="10">
    <source>
        <dbReference type="EMBL" id="AHH11798.1"/>
    </source>
</evidence>
<evidence type="ECO:0000256" key="8">
    <source>
        <dbReference type="RuleBase" id="RU363105"/>
    </source>
</evidence>
<organism evidence="10">
    <name type="scientific">Borrelia coriaceae ATCC 43381</name>
    <dbReference type="NCBI Taxonomy" id="1408429"/>
    <lineage>
        <taxon>Bacteria</taxon>
        <taxon>Pseudomonadati</taxon>
        <taxon>Spirochaetota</taxon>
        <taxon>Spirochaetia</taxon>
        <taxon>Spirochaetales</taxon>
        <taxon>Borreliaceae</taxon>
        <taxon>Borrelia</taxon>
    </lineage>
</organism>
<dbReference type="GO" id="GO:0009279">
    <property type="term" value="C:cell outer membrane"/>
    <property type="evidence" value="ECO:0007669"/>
    <property type="project" value="UniProtKB-SubCell"/>
</dbReference>
<proteinExistence type="predicted"/>
<dbReference type="PROSITE" id="PS51257">
    <property type="entry name" value="PROKAR_LIPOPROTEIN"/>
    <property type="match status" value="1"/>
</dbReference>
<feature type="compositionally biased region" description="Basic and acidic residues" evidence="9">
    <location>
        <begin position="181"/>
        <end position="198"/>
    </location>
</feature>
<feature type="region of interest" description="Disordered" evidence="9">
    <location>
        <begin position="181"/>
        <end position="200"/>
    </location>
</feature>
<dbReference type="InterPro" id="IPR000680">
    <property type="entry name" value="Borrelia_lipo"/>
</dbReference>
<evidence type="ECO:0000256" key="7">
    <source>
        <dbReference type="ARBA" id="ARBA00023288"/>
    </source>
</evidence>
<evidence type="ECO:0000256" key="5">
    <source>
        <dbReference type="ARBA" id="ARBA00023139"/>
    </source>
</evidence>
<comment type="function">
    <text evidence="1 8">The Vlp and Vsp proteins are antigenically distinct proteins, only one vlp or vsp gene is transcriptionally active at any one time. Switching between these genes is a mechanism of host immune response evasion.</text>
</comment>
<reference evidence="10" key="1">
    <citation type="submission" date="2013-04" db="EMBL/GenBank/DDBJ databases">
        <title>Comparative Genomics of Relapsing Fever Spirochetes.</title>
        <authorList>
            <person name="Schwan T.G."/>
            <person name="Raffel S.J."/>
            <person name="Porcella S.F."/>
            <person name="Martens C.A."/>
            <person name="Bruno D.P."/>
            <person name="Ricklefs S.M."/>
            <person name="Barbian K.B."/>
        </authorList>
    </citation>
    <scope>NUCLEOTIDE SEQUENCE</scope>
    <source>
        <strain evidence="10">Co53</strain>
        <plasmid evidence="10">unnamed</plasmid>
    </source>
</reference>
<dbReference type="Pfam" id="PF00921">
    <property type="entry name" value="Lipoprotein_2"/>
    <property type="match status" value="1"/>
</dbReference>
<dbReference type="SUPFAM" id="SSF74748">
    <property type="entry name" value="Variable surface antigen VlsE"/>
    <property type="match status" value="1"/>
</dbReference>
<keyword evidence="10" id="KW-0614">Plasmid</keyword>
<dbReference type="RefSeq" id="WP_025408968.1">
    <property type="nucleotide sequence ID" value="NZ_CP005774.1"/>
</dbReference>
<keyword evidence="6 8" id="KW-0998">Cell outer membrane</keyword>
<dbReference type="HOGENOM" id="CLU_054711_0_1_12"/>
<dbReference type="AlphaFoldDB" id="W5SYK6"/>
<protein>
    <recommendedName>
        <fullName evidence="8">Variable large protein</fullName>
    </recommendedName>
</protein>
<accession>W5SYK6</accession>
<geneLocation type="plasmid" evidence="10">
    <name>unnamed</name>
</geneLocation>
<keyword evidence="4 8" id="KW-0472">Membrane</keyword>
<evidence type="ECO:0000256" key="9">
    <source>
        <dbReference type="SAM" id="MobiDB-lite"/>
    </source>
</evidence>
<gene>
    <name evidence="10" type="ORF">BCO_0013517</name>
</gene>
<evidence type="ECO:0000256" key="4">
    <source>
        <dbReference type="ARBA" id="ARBA00023136"/>
    </source>
</evidence>
<evidence type="ECO:0000256" key="1">
    <source>
        <dbReference type="ARBA" id="ARBA00003932"/>
    </source>
</evidence>